<feature type="compositionally biased region" description="Low complexity" evidence="1">
    <location>
        <begin position="146"/>
        <end position="155"/>
    </location>
</feature>
<keyword evidence="4" id="KW-1185">Reference proteome</keyword>
<dbReference type="EMBL" id="BDIP01003941">
    <property type="protein sequence ID" value="GIQ88306.1"/>
    <property type="molecule type" value="Genomic_DNA"/>
</dbReference>
<protein>
    <recommendedName>
        <fullName evidence="2">PH domain-containing protein</fullName>
    </recommendedName>
</protein>
<reference evidence="3 4" key="1">
    <citation type="journal article" date="2018" name="PLoS ONE">
        <title>The draft genome of Kipferlia bialata reveals reductive genome evolution in fornicate parasites.</title>
        <authorList>
            <person name="Tanifuji G."/>
            <person name="Takabayashi S."/>
            <person name="Kume K."/>
            <person name="Takagi M."/>
            <person name="Nakayama T."/>
            <person name="Kamikawa R."/>
            <person name="Inagaki Y."/>
            <person name="Hashimoto T."/>
        </authorList>
    </citation>
    <scope>NUCLEOTIDE SEQUENCE [LARGE SCALE GENOMIC DNA]</scope>
    <source>
        <strain evidence="3">NY0173</strain>
    </source>
</reference>
<feature type="compositionally biased region" description="Basic residues" evidence="1">
    <location>
        <begin position="82"/>
        <end position="91"/>
    </location>
</feature>
<evidence type="ECO:0000256" key="1">
    <source>
        <dbReference type="SAM" id="MobiDB-lite"/>
    </source>
</evidence>
<gene>
    <name evidence="3" type="ORF">KIPB_010524</name>
</gene>
<dbReference type="Proteomes" id="UP000265618">
    <property type="component" value="Unassembled WGS sequence"/>
</dbReference>
<name>A0A9K3D3Z8_9EUKA</name>
<feature type="compositionally biased region" description="Acidic residues" evidence="1">
    <location>
        <begin position="156"/>
        <end position="168"/>
    </location>
</feature>
<dbReference type="AlphaFoldDB" id="A0A9K3D3Z8"/>
<feature type="non-terminal residue" evidence="3">
    <location>
        <position position="1"/>
    </location>
</feature>
<proteinExistence type="predicted"/>
<sequence>IDTQHFYSNAVGKAWRKARYEFTLHTRNRELELGSSDKLEAEGWIERLQDSISVATETETVNQSRSGSVTYNSLRLLTMRKKRSRKNRAKQVKTGSAETEDETEWGVPDVDSKEGALAVDDLDQETPTETEGEGEGEEDVDDSESGEAASEGMSDGADDEDESPEAAAEELFGYPGTESCIDPETGVGIEAYRVRAGATPVPVLLSWTTKDMQTDLLLSPAQTYVFVVTQREN</sequence>
<dbReference type="InterPro" id="IPR001849">
    <property type="entry name" value="PH_domain"/>
</dbReference>
<evidence type="ECO:0000313" key="4">
    <source>
        <dbReference type="Proteomes" id="UP000265618"/>
    </source>
</evidence>
<organism evidence="3 4">
    <name type="scientific">Kipferlia bialata</name>
    <dbReference type="NCBI Taxonomy" id="797122"/>
    <lineage>
        <taxon>Eukaryota</taxon>
        <taxon>Metamonada</taxon>
        <taxon>Carpediemonas-like organisms</taxon>
        <taxon>Kipferlia</taxon>
    </lineage>
</organism>
<feature type="compositionally biased region" description="Acidic residues" evidence="1">
    <location>
        <begin position="120"/>
        <end position="145"/>
    </location>
</feature>
<feature type="region of interest" description="Disordered" evidence="1">
    <location>
        <begin position="82"/>
        <end position="179"/>
    </location>
</feature>
<accession>A0A9K3D3Z8</accession>
<comment type="caution">
    <text evidence="3">The sequence shown here is derived from an EMBL/GenBank/DDBJ whole genome shotgun (WGS) entry which is preliminary data.</text>
</comment>
<dbReference type="PROSITE" id="PS50003">
    <property type="entry name" value="PH_DOMAIN"/>
    <property type="match status" value="1"/>
</dbReference>
<feature type="non-terminal residue" evidence="3">
    <location>
        <position position="233"/>
    </location>
</feature>
<evidence type="ECO:0000259" key="2">
    <source>
        <dbReference type="PROSITE" id="PS50003"/>
    </source>
</evidence>
<feature type="domain" description="PH" evidence="2">
    <location>
        <begin position="1"/>
        <end position="53"/>
    </location>
</feature>
<evidence type="ECO:0000313" key="3">
    <source>
        <dbReference type="EMBL" id="GIQ88306.1"/>
    </source>
</evidence>